<evidence type="ECO:0008006" key="8">
    <source>
        <dbReference type="Google" id="ProtNLM"/>
    </source>
</evidence>
<proteinExistence type="predicted"/>
<accession>A0A2W5S3X0</accession>
<feature type="domain" description="POTRA" evidence="5">
    <location>
        <begin position="191"/>
        <end position="263"/>
    </location>
</feature>
<dbReference type="Pfam" id="PF07244">
    <property type="entry name" value="POTRA"/>
    <property type="match status" value="1"/>
</dbReference>
<gene>
    <name evidence="6" type="ORF">DI533_11270</name>
</gene>
<protein>
    <recommendedName>
        <fullName evidence="8">Outer membrane protein assembly factor</fullName>
    </recommendedName>
</protein>
<evidence type="ECO:0000256" key="2">
    <source>
        <dbReference type="ARBA" id="ARBA00022452"/>
    </source>
</evidence>
<evidence type="ECO:0000313" key="7">
    <source>
        <dbReference type="Proteomes" id="UP000248975"/>
    </source>
</evidence>
<evidence type="ECO:0000256" key="1">
    <source>
        <dbReference type="ARBA" id="ARBA00004370"/>
    </source>
</evidence>
<dbReference type="Gene3D" id="2.40.160.50">
    <property type="entry name" value="membrane protein fhac: a member of the omp85/tpsb transporter family"/>
    <property type="match status" value="1"/>
</dbReference>
<dbReference type="AlphaFoldDB" id="A0A2W5S3X0"/>
<dbReference type="Pfam" id="PF01103">
    <property type="entry name" value="Omp85"/>
    <property type="match status" value="1"/>
</dbReference>
<keyword evidence="3" id="KW-0472">Membrane</keyword>
<dbReference type="Proteomes" id="UP000248975">
    <property type="component" value="Unassembled WGS sequence"/>
</dbReference>
<feature type="domain" description="Bacterial surface antigen (D15)" evidence="4">
    <location>
        <begin position="291"/>
        <end position="591"/>
    </location>
</feature>
<comment type="subcellular location">
    <subcellularLocation>
        <location evidence="1">Membrane</location>
    </subcellularLocation>
</comment>
<evidence type="ECO:0000313" key="6">
    <source>
        <dbReference type="EMBL" id="PZQ97741.1"/>
    </source>
</evidence>
<dbReference type="EMBL" id="QFQS01000002">
    <property type="protein sequence ID" value="PZQ97741.1"/>
    <property type="molecule type" value="Genomic_DNA"/>
</dbReference>
<dbReference type="InterPro" id="IPR039910">
    <property type="entry name" value="D15-like"/>
</dbReference>
<evidence type="ECO:0000259" key="5">
    <source>
        <dbReference type="Pfam" id="PF07244"/>
    </source>
</evidence>
<reference evidence="6 7" key="1">
    <citation type="submission" date="2017-08" db="EMBL/GenBank/DDBJ databases">
        <title>Infants hospitalized years apart are colonized by the same room-sourced microbial strains.</title>
        <authorList>
            <person name="Brooks B."/>
            <person name="Olm M.R."/>
            <person name="Firek B.A."/>
            <person name="Baker R."/>
            <person name="Thomas B.C."/>
            <person name="Morowitz M.J."/>
            <person name="Banfield J.F."/>
        </authorList>
    </citation>
    <scope>NUCLEOTIDE SEQUENCE [LARGE SCALE GENOMIC DNA]</scope>
    <source>
        <strain evidence="6">S2_003_000_R2_11</strain>
    </source>
</reference>
<sequence>MAFAAALAPIPVVAQDKISFRTPGAPKDLAETLRRASALLAAESEGRNDPQDIFAAAQAEYGALLAALYATGRYAPVIHVKVDGQEAANIPALSVPRSIRQVVVTVESGPVFAFSKAELVPIAPKTKLPSGFAVGKPAETGVIRDAVKVGIDGWRSVGYAKAKPGTQSLVVDVPQAELSAAIALEPGRQLRFGKFMVTGEQRMRPDRIRAIAGFPEGEIFDPEKLTKSSDRLRRTGVFRSVSMIEAEAPNPDGTLNINTTVVENLPRSYGFGGEVSTLDGVNLSAYWVHRNLWGGGERLRFDAAVENVGAQDNGVDYHIGVTLERPATFTPDTTLSYSANAARLDDGDGEIIDLVTAGASLTQFVSDNLTLRAGIELRAQDVTDDSGKYQYYNLALPLGLTYDGRNDKFNPSKGYFVAAGLTPFVGFDQTQSGARVTLDARGYKGFGADAPVVLAGRFQLGSIYGAELIHTPRDYLFYSGGAGTVRGHAYQSLGVYVISPEQQTGGTKFLAISAEIRARVSEKIGVVGFYDAGAVGVDQFIDDPQGGWQSGAGIGLRYLTGFGPIRVDLAAPITGVGGDGVQLYVGIGQAF</sequence>
<name>A0A2W5S3X0_CERSP</name>
<dbReference type="GO" id="GO:0019867">
    <property type="term" value="C:outer membrane"/>
    <property type="evidence" value="ECO:0007669"/>
    <property type="project" value="InterPro"/>
</dbReference>
<dbReference type="Gene3D" id="3.10.20.310">
    <property type="entry name" value="membrane protein fhac"/>
    <property type="match status" value="1"/>
</dbReference>
<keyword evidence="2" id="KW-1134">Transmembrane beta strand</keyword>
<keyword evidence="2" id="KW-0812">Transmembrane</keyword>
<evidence type="ECO:0000256" key="3">
    <source>
        <dbReference type="ARBA" id="ARBA00023136"/>
    </source>
</evidence>
<comment type="caution">
    <text evidence="6">The sequence shown here is derived from an EMBL/GenBank/DDBJ whole genome shotgun (WGS) entry which is preliminary data.</text>
</comment>
<evidence type="ECO:0000259" key="4">
    <source>
        <dbReference type="Pfam" id="PF01103"/>
    </source>
</evidence>
<dbReference type="InterPro" id="IPR010827">
    <property type="entry name" value="BamA/TamA_POTRA"/>
</dbReference>
<dbReference type="PANTHER" id="PTHR12815:SF42">
    <property type="entry name" value="BACTERIAL SURFACE ANTIGEN (D15) DOMAIN-CONTAINING PROTEIN"/>
    <property type="match status" value="1"/>
</dbReference>
<dbReference type="InterPro" id="IPR000184">
    <property type="entry name" value="Bac_surfAg_D15"/>
</dbReference>
<dbReference type="PANTHER" id="PTHR12815">
    <property type="entry name" value="SORTING AND ASSEMBLY MACHINERY SAMM50 PROTEIN FAMILY MEMBER"/>
    <property type="match status" value="1"/>
</dbReference>
<organism evidence="6 7">
    <name type="scientific">Cereibacter sphaeroides</name>
    <name type="common">Rhodobacter sphaeroides</name>
    <dbReference type="NCBI Taxonomy" id="1063"/>
    <lineage>
        <taxon>Bacteria</taxon>
        <taxon>Pseudomonadati</taxon>
        <taxon>Pseudomonadota</taxon>
        <taxon>Alphaproteobacteria</taxon>
        <taxon>Rhodobacterales</taxon>
        <taxon>Paracoccaceae</taxon>
        <taxon>Cereibacter</taxon>
    </lineage>
</organism>